<comment type="caution">
    <text evidence="1">The sequence shown here is derived from an EMBL/GenBank/DDBJ whole genome shotgun (WGS) entry which is preliminary data.</text>
</comment>
<accession>A0ABQ7F2U5</accession>
<sequence length="55" mass="6439">MYVLLENKQKSKSGGVDRIRRDLEEIDDFGAFWEIFGESIRADHRARPSVDIEDK</sequence>
<organism evidence="1 2">
    <name type="scientific">Brassica cretica</name>
    <name type="common">Mustard</name>
    <dbReference type="NCBI Taxonomy" id="69181"/>
    <lineage>
        <taxon>Eukaryota</taxon>
        <taxon>Viridiplantae</taxon>
        <taxon>Streptophyta</taxon>
        <taxon>Embryophyta</taxon>
        <taxon>Tracheophyta</taxon>
        <taxon>Spermatophyta</taxon>
        <taxon>Magnoliopsida</taxon>
        <taxon>eudicotyledons</taxon>
        <taxon>Gunneridae</taxon>
        <taxon>Pentapetalae</taxon>
        <taxon>rosids</taxon>
        <taxon>malvids</taxon>
        <taxon>Brassicales</taxon>
        <taxon>Brassicaceae</taxon>
        <taxon>Brassiceae</taxon>
        <taxon>Brassica</taxon>
    </lineage>
</organism>
<reference evidence="1 2" key="1">
    <citation type="journal article" date="2020" name="BMC Genomics">
        <title>Intraspecific diversification of the crop wild relative Brassica cretica Lam. using demographic model selection.</title>
        <authorList>
            <person name="Kioukis A."/>
            <person name="Michalopoulou V.A."/>
            <person name="Briers L."/>
            <person name="Pirintsos S."/>
            <person name="Studholme D.J."/>
            <person name="Pavlidis P."/>
            <person name="Sarris P.F."/>
        </authorList>
    </citation>
    <scope>NUCLEOTIDE SEQUENCE [LARGE SCALE GENOMIC DNA]</scope>
    <source>
        <strain evidence="2">cv. PFS-1207/04</strain>
    </source>
</reference>
<name>A0ABQ7F2U5_BRACR</name>
<proteinExistence type="predicted"/>
<keyword evidence="2" id="KW-1185">Reference proteome</keyword>
<protein>
    <submittedName>
        <fullName evidence="1">Uncharacterized protein</fullName>
    </submittedName>
</protein>
<dbReference type="Proteomes" id="UP000266723">
    <property type="component" value="Unassembled WGS sequence"/>
</dbReference>
<gene>
    <name evidence="1" type="ORF">DY000_02048799</name>
</gene>
<evidence type="ECO:0000313" key="2">
    <source>
        <dbReference type="Proteomes" id="UP000266723"/>
    </source>
</evidence>
<evidence type="ECO:0000313" key="1">
    <source>
        <dbReference type="EMBL" id="KAF3609663.1"/>
    </source>
</evidence>
<dbReference type="EMBL" id="QGKV02000297">
    <property type="protein sequence ID" value="KAF3609663.1"/>
    <property type="molecule type" value="Genomic_DNA"/>
</dbReference>